<protein>
    <submittedName>
        <fullName evidence="6">N-methylhydantoinase A</fullName>
        <ecNumber evidence="6">3.5.2.14</ecNumber>
    </submittedName>
</protein>
<dbReference type="GO" id="GO:0017168">
    <property type="term" value="F:5-oxoprolinase (ATP-hydrolyzing) activity"/>
    <property type="evidence" value="ECO:0007669"/>
    <property type="project" value="TreeGrafter"/>
</dbReference>
<dbReference type="InterPro" id="IPR002821">
    <property type="entry name" value="Hydantoinase_A"/>
</dbReference>
<dbReference type="GO" id="GO:0005829">
    <property type="term" value="C:cytosol"/>
    <property type="evidence" value="ECO:0007669"/>
    <property type="project" value="TreeGrafter"/>
</dbReference>
<dbReference type="RefSeq" id="WP_007574831.1">
    <property type="nucleotide sequence ID" value="NZ_AGUD01000195.1"/>
</dbReference>
<dbReference type="OrthoDB" id="9768323at2"/>
<feature type="domain" description="Hydantoinase A/oxoprolinase" evidence="3">
    <location>
        <begin position="208"/>
        <end position="493"/>
    </location>
</feature>
<dbReference type="InterPro" id="IPR045079">
    <property type="entry name" value="Oxoprolinase-like"/>
</dbReference>
<comment type="caution">
    <text evidence="6">The sequence shown here is derived from an EMBL/GenBank/DDBJ whole genome shotgun (WGS) entry which is preliminary data.</text>
</comment>
<evidence type="ECO:0000313" key="6">
    <source>
        <dbReference type="EMBL" id="EHN10928.1"/>
    </source>
</evidence>
<reference evidence="6 7" key="1">
    <citation type="journal article" date="2013" name="Biodegradation">
        <title>Quantitative proteomic analysis of ibuprofen-degrading Patulibacter sp. strain I11.</title>
        <authorList>
            <person name="Almeida B."/>
            <person name="Kjeldal H."/>
            <person name="Lolas I."/>
            <person name="Knudsen A.D."/>
            <person name="Carvalho G."/>
            <person name="Nielsen K.L."/>
            <person name="Barreto Crespo M.T."/>
            <person name="Stensballe A."/>
            <person name="Nielsen J.L."/>
        </authorList>
    </citation>
    <scope>NUCLEOTIDE SEQUENCE [LARGE SCALE GENOMIC DNA]</scope>
    <source>
        <strain evidence="6 7">I11</strain>
    </source>
</reference>
<dbReference type="InterPro" id="IPR043129">
    <property type="entry name" value="ATPase_NBD"/>
</dbReference>
<keyword evidence="6" id="KW-0378">Hydrolase</keyword>
<dbReference type="GO" id="GO:0047423">
    <property type="term" value="F:N-methylhydantoinase (ATP-hydrolyzing) activity"/>
    <property type="evidence" value="ECO:0007669"/>
    <property type="project" value="UniProtKB-EC"/>
</dbReference>
<evidence type="ECO:0000313" key="7">
    <source>
        <dbReference type="Proteomes" id="UP000005143"/>
    </source>
</evidence>
<name>H0E5U6_9ACTN</name>
<feature type="domain" description="Hydantoinase/oxoprolinase N-terminal" evidence="5">
    <location>
        <begin position="12"/>
        <end position="186"/>
    </location>
</feature>
<organism evidence="6 7">
    <name type="scientific">Patulibacter medicamentivorans</name>
    <dbReference type="NCBI Taxonomy" id="1097667"/>
    <lineage>
        <taxon>Bacteria</taxon>
        <taxon>Bacillati</taxon>
        <taxon>Actinomycetota</taxon>
        <taxon>Thermoleophilia</taxon>
        <taxon>Solirubrobacterales</taxon>
        <taxon>Patulibacteraceae</taxon>
        <taxon>Patulibacter</taxon>
    </lineage>
</organism>
<dbReference type="Proteomes" id="UP000005143">
    <property type="component" value="Unassembled WGS sequence"/>
</dbReference>
<feature type="domain" description="Hydantoinase B/oxoprolinase" evidence="4">
    <location>
        <begin position="657"/>
        <end position="1174"/>
    </location>
</feature>
<proteinExistence type="inferred from homology"/>
<dbReference type="Pfam" id="PF05378">
    <property type="entry name" value="Hydant_A_N"/>
    <property type="match status" value="1"/>
</dbReference>
<accession>H0E5U6</accession>
<dbReference type="InterPro" id="IPR008040">
    <property type="entry name" value="Hydant_A_N"/>
</dbReference>
<dbReference type="PANTHER" id="PTHR11365:SF23">
    <property type="entry name" value="HYPOTHETICAL 5-OXOPROLINASE (EUROFUNG)-RELATED"/>
    <property type="match status" value="1"/>
</dbReference>
<gene>
    <name evidence="6" type="ORF">PAI11_21950</name>
</gene>
<evidence type="ECO:0000256" key="1">
    <source>
        <dbReference type="ARBA" id="ARBA00010403"/>
    </source>
</evidence>
<dbReference type="InterPro" id="IPR003692">
    <property type="entry name" value="Hydantoinase_B"/>
</dbReference>
<dbReference type="SUPFAM" id="SSF53067">
    <property type="entry name" value="Actin-like ATPase domain"/>
    <property type="match status" value="1"/>
</dbReference>
<sequence>MPSAGPVPDALLGVDVGGTFTDAVLVRGDRVHTAKAPTTPDDQSRGVLEAIDGVLAAAGATADDVRSLAHGMTVATNALLEGRLARTTLCATAGFVDLVELGRQDRPHLYDLAQARPVPLSPPERRIAVAERCGPDGVEQALTEDEIERVVEAVAATEPEAVAVVLLHADRHPDHERRLGAALRERLGADVHVALSHVAVGTFREYERAATTEVDAAVSPLVGRYLRRLADRCADAGLPAPQVLQSSGGVCELEEAAERGATTVLSGPAGGAAAAAIVSRATGEPDLLCFDMGGTSCDVLVVRDGRVQEQGGGAIAGRPIALPTIDIHTVGAGGGSIAWADSGGALRVGPRSSGARPGPAAYGHGGLEPTVTDAHVVLGTLDPTQPLSGGVQLDVEAARAAVARLAGALGLDLLACAEGILRVADAEMLRALRVMTVERGVDPRGFALLAYGGAGGLHGAGLAARLGIRHVIVPHAGGVLSALGLAAAERRSDRARTVLLRGDAITAEALRPRDGGDGDGDGATSLAYDVRYAGQAFELTIRDCPPDPGALRRAFDDAHRARYGFADPDAELELVTIREATHGGAPAVGLGGSGDEAAAVGPAVLRLPGATVVVPAGWRAASDADGTLHLRALDAIPAPAPWEAAASAGSGADEELDAIDLQVLVGALRAACDEMGAVLVRSAHSANITERRDCSTALFDAGGRMIAQAEHIPVHLGAMPASVAAVRDQGGRDLVPGVSWILNDPFAGGSHLPDITVVTPVFVNRAGDDAEPVAGRDGADDGSPILVGFAAARAHHADVGGRTPGSMPADSVSLDEEGVLIEPQPLTPELIDELAARMRHPEQRRADLRAQQAACEAGARRLTALASDRTPAVLAAQVGAVLDYGERRMAAAIAALPSGEHRADDVLEGRDGPIALSAVVTVAGGTVTVDLRDAPQQGRHNLNCPRAVAESACLFAVRAAVGDAELPTDDGTRRRVVVRTRPGSLLDATPWPDGSRPAVVAGNVETSSRVADLVLAALGRALGQGTMNNVTLGDERRTMYETIGGGQGALPGADGPSAVHVAMSNTRNTPVEALETSFPVRVVRYEVRRGSGGAGAHRGGDGVVRELRALADLDFQLLTERRSTAPRGADGGDDGLPGRNLLDGRTLPAKVGGRLRAGQALRIETPGGGGHGAPPARG</sequence>
<dbReference type="EMBL" id="AGUD01000195">
    <property type="protein sequence ID" value="EHN10928.1"/>
    <property type="molecule type" value="Genomic_DNA"/>
</dbReference>
<evidence type="ECO:0000256" key="2">
    <source>
        <dbReference type="SAM" id="MobiDB-lite"/>
    </source>
</evidence>
<dbReference type="Pfam" id="PF02538">
    <property type="entry name" value="Hydantoinase_B"/>
    <property type="match status" value="1"/>
</dbReference>
<dbReference type="GO" id="GO:0006749">
    <property type="term" value="P:glutathione metabolic process"/>
    <property type="evidence" value="ECO:0007669"/>
    <property type="project" value="TreeGrafter"/>
</dbReference>
<keyword evidence="7" id="KW-1185">Reference proteome</keyword>
<dbReference type="Pfam" id="PF01968">
    <property type="entry name" value="Hydantoinase_A"/>
    <property type="match status" value="1"/>
</dbReference>
<evidence type="ECO:0000259" key="5">
    <source>
        <dbReference type="Pfam" id="PF05378"/>
    </source>
</evidence>
<dbReference type="AlphaFoldDB" id="H0E5U6"/>
<dbReference type="Gene3D" id="3.30.420.40">
    <property type="match status" value="1"/>
</dbReference>
<feature type="region of interest" description="Disordered" evidence="2">
    <location>
        <begin position="1122"/>
        <end position="1146"/>
    </location>
</feature>
<evidence type="ECO:0000259" key="3">
    <source>
        <dbReference type="Pfam" id="PF01968"/>
    </source>
</evidence>
<dbReference type="PANTHER" id="PTHR11365">
    <property type="entry name" value="5-OXOPROLINASE RELATED"/>
    <property type="match status" value="1"/>
</dbReference>
<comment type="similarity">
    <text evidence="1">Belongs to the oxoprolinase family.</text>
</comment>
<dbReference type="PATRIC" id="fig|1097667.3.peg.2176"/>
<dbReference type="EC" id="3.5.2.14" evidence="6"/>
<evidence type="ECO:0000259" key="4">
    <source>
        <dbReference type="Pfam" id="PF02538"/>
    </source>
</evidence>